<evidence type="ECO:0000256" key="1">
    <source>
        <dbReference type="SAM" id="MobiDB-lite"/>
    </source>
</evidence>
<feature type="region of interest" description="Disordered" evidence="1">
    <location>
        <begin position="83"/>
        <end position="106"/>
    </location>
</feature>
<protein>
    <submittedName>
        <fullName evidence="3">Uncharacterized protein</fullName>
    </submittedName>
</protein>
<evidence type="ECO:0000313" key="4">
    <source>
        <dbReference type="Proteomes" id="UP001275084"/>
    </source>
</evidence>
<feature type="compositionally biased region" description="Low complexity" evidence="1">
    <location>
        <begin position="87"/>
        <end position="100"/>
    </location>
</feature>
<dbReference type="Proteomes" id="UP001275084">
    <property type="component" value="Unassembled WGS sequence"/>
</dbReference>
<reference evidence="3" key="2">
    <citation type="submission" date="2023-06" db="EMBL/GenBank/DDBJ databases">
        <authorList>
            <consortium name="Lawrence Berkeley National Laboratory"/>
            <person name="Haridas S."/>
            <person name="Hensen N."/>
            <person name="Bonometti L."/>
            <person name="Westerberg I."/>
            <person name="Brannstrom I.O."/>
            <person name="Guillou S."/>
            <person name="Cros-Aarteil S."/>
            <person name="Calhoun S."/>
            <person name="Kuo A."/>
            <person name="Mondo S."/>
            <person name="Pangilinan J."/>
            <person name="Riley R."/>
            <person name="Labutti K."/>
            <person name="Andreopoulos B."/>
            <person name="Lipzen A."/>
            <person name="Chen C."/>
            <person name="Yanf M."/>
            <person name="Daum C."/>
            <person name="Ng V."/>
            <person name="Clum A."/>
            <person name="Steindorff A."/>
            <person name="Ohm R."/>
            <person name="Martin F."/>
            <person name="Silar P."/>
            <person name="Natvig D."/>
            <person name="Lalanne C."/>
            <person name="Gautier V."/>
            <person name="Ament-Velasquez S.L."/>
            <person name="Kruys A."/>
            <person name="Hutchinson M.I."/>
            <person name="Powell A.J."/>
            <person name="Barry K."/>
            <person name="Miller A.N."/>
            <person name="Grigoriev I.V."/>
            <person name="Debuchy R."/>
            <person name="Gladieux P."/>
            <person name="Thoren M.H."/>
            <person name="Johannesson H."/>
        </authorList>
    </citation>
    <scope>NUCLEOTIDE SEQUENCE</scope>
    <source>
        <strain evidence="3">CBS 955.72</strain>
    </source>
</reference>
<sequence>MVVGKRVLLSLAVLCLDTVFGGQLIRDVNEVVPLEANSSTSITVPTTTRVPPKVPPIGVQTKPAVVAITETIALDTTSTEYDAGVKQPDTQAAPATTTPTRAVGLV</sequence>
<accession>A0AAJ0HGN8</accession>
<feature type="signal peptide" evidence="2">
    <location>
        <begin position="1"/>
        <end position="21"/>
    </location>
</feature>
<keyword evidence="2" id="KW-0732">Signal</keyword>
<keyword evidence="4" id="KW-1185">Reference proteome</keyword>
<comment type="caution">
    <text evidence="3">The sequence shown here is derived from an EMBL/GenBank/DDBJ whole genome shotgun (WGS) entry which is preliminary data.</text>
</comment>
<dbReference type="EMBL" id="JAUIQD010000004">
    <property type="protein sequence ID" value="KAK3352289.1"/>
    <property type="molecule type" value="Genomic_DNA"/>
</dbReference>
<reference evidence="3" key="1">
    <citation type="journal article" date="2023" name="Mol. Phylogenet. Evol.">
        <title>Genome-scale phylogeny and comparative genomics of the fungal order Sordariales.</title>
        <authorList>
            <person name="Hensen N."/>
            <person name="Bonometti L."/>
            <person name="Westerberg I."/>
            <person name="Brannstrom I.O."/>
            <person name="Guillou S."/>
            <person name="Cros-Aarteil S."/>
            <person name="Calhoun S."/>
            <person name="Haridas S."/>
            <person name="Kuo A."/>
            <person name="Mondo S."/>
            <person name="Pangilinan J."/>
            <person name="Riley R."/>
            <person name="LaButti K."/>
            <person name="Andreopoulos B."/>
            <person name="Lipzen A."/>
            <person name="Chen C."/>
            <person name="Yan M."/>
            <person name="Daum C."/>
            <person name="Ng V."/>
            <person name="Clum A."/>
            <person name="Steindorff A."/>
            <person name="Ohm R.A."/>
            <person name="Martin F."/>
            <person name="Silar P."/>
            <person name="Natvig D.O."/>
            <person name="Lalanne C."/>
            <person name="Gautier V."/>
            <person name="Ament-Velasquez S.L."/>
            <person name="Kruys A."/>
            <person name="Hutchinson M.I."/>
            <person name="Powell A.J."/>
            <person name="Barry K."/>
            <person name="Miller A.N."/>
            <person name="Grigoriev I.V."/>
            <person name="Debuchy R."/>
            <person name="Gladieux P."/>
            <person name="Hiltunen Thoren M."/>
            <person name="Johannesson H."/>
        </authorList>
    </citation>
    <scope>NUCLEOTIDE SEQUENCE</scope>
    <source>
        <strain evidence="3">CBS 955.72</strain>
    </source>
</reference>
<feature type="chain" id="PRO_5042471722" evidence="2">
    <location>
        <begin position="22"/>
        <end position="106"/>
    </location>
</feature>
<name>A0AAJ0HGN8_9PEZI</name>
<proteinExistence type="predicted"/>
<dbReference type="AlphaFoldDB" id="A0AAJ0HGN8"/>
<evidence type="ECO:0000256" key="2">
    <source>
        <dbReference type="SAM" id="SignalP"/>
    </source>
</evidence>
<gene>
    <name evidence="3" type="ORF">B0T25DRAFT_181426</name>
</gene>
<evidence type="ECO:0000313" key="3">
    <source>
        <dbReference type="EMBL" id="KAK3352289.1"/>
    </source>
</evidence>
<organism evidence="3 4">
    <name type="scientific">Lasiosphaeria hispida</name>
    <dbReference type="NCBI Taxonomy" id="260671"/>
    <lineage>
        <taxon>Eukaryota</taxon>
        <taxon>Fungi</taxon>
        <taxon>Dikarya</taxon>
        <taxon>Ascomycota</taxon>
        <taxon>Pezizomycotina</taxon>
        <taxon>Sordariomycetes</taxon>
        <taxon>Sordariomycetidae</taxon>
        <taxon>Sordariales</taxon>
        <taxon>Lasiosphaeriaceae</taxon>
        <taxon>Lasiosphaeria</taxon>
    </lineage>
</organism>